<dbReference type="STRING" id="1167006.UWK_01982"/>
<dbReference type="AlphaFoldDB" id="M1PA75"/>
<evidence type="ECO:0000313" key="4">
    <source>
        <dbReference type="Proteomes" id="UP000011721"/>
    </source>
</evidence>
<organism evidence="3 4">
    <name type="scientific">Desulfocapsa sulfexigens (strain DSM 10523 / SB164P1)</name>
    <dbReference type="NCBI Taxonomy" id="1167006"/>
    <lineage>
        <taxon>Bacteria</taxon>
        <taxon>Pseudomonadati</taxon>
        <taxon>Thermodesulfobacteriota</taxon>
        <taxon>Desulfobulbia</taxon>
        <taxon>Desulfobulbales</taxon>
        <taxon>Desulfocapsaceae</taxon>
        <taxon>Desulfocapsa</taxon>
    </lineage>
</organism>
<proteinExistence type="predicted"/>
<dbReference type="KEGG" id="dsf:UWK_01982"/>
<keyword evidence="3" id="KW-0808">Transferase</keyword>
<evidence type="ECO:0000259" key="2">
    <source>
        <dbReference type="Pfam" id="PF00534"/>
    </source>
</evidence>
<evidence type="ECO:0000313" key="3">
    <source>
        <dbReference type="EMBL" id="AGF78532.1"/>
    </source>
</evidence>
<dbReference type="EMBL" id="CP003985">
    <property type="protein sequence ID" value="AGF78532.1"/>
    <property type="molecule type" value="Genomic_DNA"/>
</dbReference>
<protein>
    <submittedName>
        <fullName evidence="3">Glycosyltransferase</fullName>
    </submittedName>
</protein>
<feature type="transmembrane region" description="Helical" evidence="1">
    <location>
        <begin position="62"/>
        <end position="82"/>
    </location>
</feature>
<dbReference type="CDD" id="cd03801">
    <property type="entry name" value="GT4_PimA-like"/>
    <property type="match status" value="1"/>
</dbReference>
<accession>M1PA75</accession>
<dbReference type="Proteomes" id="UP000011721">
    <property type="component" value="Chromosome"/>
</dbReference>
<sequence>MSDKKLPNTAYILLWFPKPSETFVFSEVENLLKLGLPVSVYTLYGRLEKDLSSDMQSYQGKILRLGVWWGIALPIFIFYWFLRSPVKTTMLIVRIVLRRWKGVEKTAENVWACFCAFYLAYRFEKDQIKHIHAPWACGCATAAWLASRLTGIPFSFAMHAWDIYPPDSLIQEKTRDALFVRSVTQYNIEYLRKLTACSEDKFHLIYIGVPMSQVKARHVSMEPPYQLLAVGRLVGKKGYEFLLRACGVLKANAIDFHLNIVGDGLYLNQLQRLCASLELESVVTFHGFQPYEKMPTFFQEADIFIMPCVVHSSGDRDGIPTVLMEALLHYVPVITTSVSGIPELIEDGVSGVLVPEKDPNAIVDAVTLLITEKQKAWDMADRGNRKVLELFNAEKNHKKILDLYNSYLLN</sequence>
<dbReference type="HOGENOM" id="CLU_009583_14_2_7"/>
<evidence type="ECO:0000256" key="1">
    <source>
        <dbReference type="SAM" id="Phobius"/>
    </source>
</evidence>
<gene>
    <name evidence="3" type="ordered locus">UWK_01982</name>
</gene>
<keyword evidence="1" id="KW-0472">Membrane</keyword>
<keyword evidence="1" id="KW-0812">Transmembrane</keyword>
<feature type="domain" description="Glycosyl transferase family 1" evidence="2">
    <location>
        <begin position="217"/>
        <end position="383"/>
    </location>
</feature>
<dbReference type="PANTHER" id="PTHR12526">
    <property type="entry name" value="GLYCOSYLTRANSFERASE"/>
    <property type="match status" value="1"/>
</dbReference>
<dbReference type="Gene3D" id="3.40.50.2000">
    <property type="entry name" value="Glycogen Phosphorylase B"/>
    <property type="match status" value="2"/>
</dbReference>
<dbReference type="InterPro" id="IPR001296">
    <property type="entry name" value="Glyco_trans_1"/>
</dbReference>
<name>M1PA75_DESSD</name>
<keyword evidence="4" id="KW-1185">Reference proteome</keyword>
<keyword evidence="1" id="KW-1133">Transmembrane helix</keyword>
<reference evidence="4" key="1">
    <citation type="journal article" date="2013" name="Stand. Genomic Sci.">
        <title>Complete genome sequence of Desulfocapsa sulfexigens, a marine deltaproteobacterium specialized in disproportionating inorganic sulfur compounds.</title>
        <authorList>
            <person name="Finster K.W."/>
            <person name="Kjeldsen K.U."/>
            <person name="Kube M."/>
            <person name="Reinhardt R."/>
            <person name="Mussmann M."/>
            <person name="Amann R."/>
            <person name="Schreiber L."/>
        </authorList>
    </citation>
    <scope>NUCLEOTIDE SEQUENCE [LARGE SCALE GENOMIC DNA]</scope>
    <source>
        <strain evidence="4">DSM 10523 / SB164P1</strain>
    </source>
</reference>
<dbReference type="eggNOG" id="COG0438">
    <property type="taxonomic scope" value="Bacteria"/>
</dbReference>
<dbReference type="GO" id="GO:0016757">
    <property type="term" value="F:glycosyltransferase activity"/>
    <property type="evidence" value="ECO:0007669"/>
    <property type="project" value="InterPro"/>
</dbReference>
<dbReference type="SUPFAM" id="SSF53756">
    <property type="entry name" value="UDP-Glycosyltransferase/glycogen phosphorylase"/>
    <property type="match status" value="1"/>
</dbReference>
<dbReference type="Pfam" id="PF00534">
    <property type="entry name" value="Glycos_transf_1"/>
    <property type="match status" value="1"/>
</dbReference>
<dbReference type="PATRIC" id="fig|1167006.5.peg.2172"/>